<proteinExistence type="predicted"/>
<evidence type="ECO:0000313" key="3">
    <source>
        <dbReference type="Proteomes" id="UP000439903"/>
    </source>
</evidence>
<reference evidence="2 3" key="1">
    <citation type="journal article" date="2019" name="Environ. Microbiol.">
        <title>At the nexus of three kingdoms: the genome of the mycorrhizal fungus Gigaspora margarita provides insights into plant, endobacterial and fungal interactions.</title>
        <authorList>
            <person name="Venice F."/>
            <person name="Ghignone S."/>
            <person name="Salvioli di Fossalunga A."/>
            <person name="Amselem J."/>
            <person name="Novero M."/>
            <person name="Xianan X."/>
            <person name="Sedzielewska Toro K."/>
            <person name="Morin E."/>
            <person name="Lipzen A."/>
            <person name="Grigoriev I.V."/>
            <person name="Henrissat B."/>
            <person name="Martin F.M."/>
            <person name="Bonfante P."/>
        </authorList>
    </citation>
    <scope>NUCLEOTIDE SEQUENCE [LARGE SCALE GENOMIC DNA]</scope>
    <source>
        <strain evidence="2 3">BEG34</strain>
    </source>
</reference>
<evidence type="ECO:0000259" key="1">
    <source>
        <dbReference type="PROSITE" id="PS51886"/>
    </source>
</evidence>
<dbReference type="Pfam" id="PF07707">
    <property type="entry name" value="BACK"/>
    <property type="match status" value="1"/>
</dbReference>
<dbReference type="InterPro" id="IPR011705">
    <property type="entry name" value="BACK"/>
</dbReference>
<dbReference type="InterPro" id="IPR006571">
    <property type="entry name" value="TLDc_dom"/>
</dbReference>
<organism evidence="2 3">
    <name type="scientific">Gigaspora margarita</name>
    <dbReference type="NCBI Taxonomy" id="4874"/>
    <lineage>
        <taxon>Eukaryota</taxon>
        <taxon>Fungi</taxon>
        <taxon>Fungi incertae sedis</taxon>
        <taxon>Mucoromycota</taxon>
        <taxon>Glomeromycotina</taxon>
        <taxon>Glomeromycetes</taxon>
        <taxon>Diversisporales</taxon>
        <taxon>Gigasporaceae</taxon>
        <taxon>Gigaspora</taxon>
    </lineage>
</organism>
<dbReference type="AlphaFoldDB" id="A0A8H3XF59"/>
<dbReference type="OrthoDB" id="298084at2759"/>
<dbReference type="Proteomes" id="UP000439903">
    <property type="component" value="Unassembled WGS sequence"/>
</dbReference>
<gene>
    <name evidence="2" type="ORF">F8M41_002208</name>
</gene>
<dbReference type="Pfam" id="PF07534">
    <property type="entry name" value="TLD"/>
    <property type="match status" value="1"/>
</dbReference>
<name>A0A8H3XF59_GIGMA</name>
<evidence type="ECO:0000313" key="2">
    <source>
        <dbReference type="EMBL" id="KAF0450239.1"/>
    </source>
</evidence>
<dbReference type="PROSITE" id="PS51886">
    <property type="entry name" value="TLDC"/>
    <property type="match status" value="1"/>
</dbReference>
<dbReference type="SMART" id="SM00584">
    <property type="entry name" value="TLDc"/>
    <property type="match status" value="1"/>
</dbReference>
<comment type="caution">
    <text evidence="2">The sequence shown here is derived from an EMBL/GenBank/DDBJ whole genome shotgun (WGS) entry which is preliminary data.</text>
</comment>
<protein>
    <submittedName>
        <fullName evidence="2">Btb/poz domain-containing protein 19-like</fullName>
    </submittedName>
</protein>
<sequence length="449" mass="51100">MIIFVTNSNNRYLYFGLVDLKDQECVTLLKLLIAADELGIQRLIDFTQTFLIKNCYKFLQLDSIKIFNFFIHSKLFTLFTELKKVTKMKEVFLKTVCENPQLLFNSTEFISLEKEALILILNCDNLDMEECEIWDRLIEWGIAKDPMHESDVTKYTHEDFKTLENKLHELIQLVRFHQINGEEFMLKVWPYKQLLPDNLVDDILRCYLVSNTVPHFHPFPIREGNIDIKIDSIIINNRIARSFTSWINKKTMDNESSKKIKYNFILLFRSSRDGLTSQKFHQKCDNKGATIFIAKISNSSTPLIGGYNPLDWNGNGQYKITTDSFLFSLSDLNNPQTAKLGHVINSNYAVYCHNNYGPTFGGGPAIVGVNTAFGGGTTFGGNATFGGFGGGATFRNPQTSGGIGGSHDLYVPSNGTVWQCNVHSYSNIEIPNLFAVSDYEVFQVVKKYH</sequence>
<dbReference type="Gene3D" id="1.25.40.420">
    <property type="match status" value="1"/>
</dbReference>
<keyword evidence="3" id="KW-1185">Reference proteome</keyword>
<feature type="domain" description="TLDc" evidence="1">
    <location>
        <begin position="233"/>
        <end position="445"/>
    </location>
</feature>
<accession>A0A8H3XF59</accession>
<dbReference type="EMBL" id="WTPW01001190">
    <property type="protein sequence ID" value="KAF0450239.1"/>
    <property type="molecule type" value="Genomic_DNA"/>
</dbReference>